<dbReference type="EMBL" id="JAYJLD010000041">
    <property type="protein sequence ID" value="MEB3103598.1"/>
    <property type="molecule type" value="Genomic_DNA"/>
</dbReference>
<sequence length="437" mass="46406">MSNVNAELHRVEEDMEHVILEEEYEHESVPLKARKGVLSVSAVWMGFPMIITGALTGSAIVAGIGFTKGMWAILLGNLIMFAYVGTLGVLSTKKGYNFALQASTTFGRKGYVVASGLLSTLIIGWFAVQTGLTGTFMHDAFGANLFAMTLLAGLLYMAVTFIGIKALSYIGIVSAPLFVVLGLWAVTDVVSQSGWSAITSFAGNTATPLSFGVAITMVIALFADAGTMTGDFNRWAKNPRDSLIATFSAFPFANVVALVFGGILTASVAKTDIFRFFADKGGFLAVLAVLFLFINLGSVCSHCLYNGAVGWSHIVGGRMRVATIILGAIGIFAAVMGIWSFFINWLTLLGILVPPIGGIIIVDQFFLRKGADIAENIRVKPFVAWGIGSAVALIVEFNAPHFSTAVVGLIVAAIVYWIIAANEKASAIQSSTASRRI</sequence>
<feature type="transmembrane region" description="Helical" evidence="6">
    <location>
        <begin position="166"/>
        <end position="186"/>
    </location>
</feature>
<dbReference type="Pfam" id="PF02133">
    <property type="entry name" value="Transp_cyt_pur"/>
    <property type="match status" value="1"/>
</dbReference>
<name>A0ABU5ZM55_9BACL</name>
<evidence type="ECO:0000256" key="5">
    <source>
        <dbReference type="ARBA" id="ARBA00023136"/>
    </source>
</evidence>
<proteinExistence type="inferred from homology"/>
<feature type="transmembrane region" description="Helical" evidence="6">
    <location>
        <begin position="401"/>
        <end position="419"/>
    </location>
</feature>
<feature type="transmembrane region" description="Helical" evidence="6">
    <location>
        <begin position="348"/>
        <end position="367"/>
    </location>
</feature>
<evidence type="ECO:0000313" key="8">
    <source>
        <dbReference type="Proteomes" id="UP001310386"/>
    </source>
</evidence>
<dbReference type="RefSeq" id="WP_371755727.1">
    <property type="nucleotide sequence ID" value="NZ_JAYJLD010000041.1"/>
</dbReference>
<dbReference type="InterPro" id="IPR030191">
    <property type="entry name" value="CodB"/>
</dbReference>
<evidence type="ECO:0000256" key="2">
    <source>
        <dbReference type="ARBA" id="ARBA00008974"/>
    </source>
</evidence>
<feature type="transmembrane region" description="Helical" evidence="6">
    <location>
        <begin position="111"/>
        <end position="128"/>
    </location>
</feature>
<keyword evidence="4 6" id="KW-1133">Transmembrane helix</keyword>
<dbReference type="PANTHER" id="PTHR30569">
    <property type="entry name" value="CYTOSINE TRANSPORTER CODB"/>
    <property type="match status" value="1"/>
</dbReference>
<feature type="transmembrane region" description="Helical" evidence="6">
    <location>
        <begin position="206"/>
        <end position="223"/>
    </location>
</feature>
<organism evidence="7 8">
    <name type="scientific">Ferviditalea candida</name>
    <dbReference type="NCBI Taxonomy" id="3108399"/>
    <lineage>
        <taxon>Bacteria</taxon>
        <taxon>Bacillati</taxon>
        <taxon>Bacillota</taxon>
        <taxon>Bacilli</taxon>
        <taxon>Bacillales</taxon>
        <taxon>Paenibacillaceae</taxon>
        <taxon>Ferviditalea</taxon>
    </lineage>
</organism>
<feature type="transmembrane region" description="Helical" evidence="6">
    <location>
        <begin position="283"/>
        <end position="309"/>
    </location>
</feature>
<dbReference type="InterPro" id="IPR001248">
    <property type="entry name" value="Pur-cyt_permease"/>
</dbReference>
<gene>
    <name evidence="7" type="ORF">VF724_18335</name>
</gene>
<dbReference type="CDD" id="cd11484">
    <property type="entry name" value="SLC-NCS1sbd_CobB-like"/>
    <property type="match status" value="1"/>
</dbReference>
<comment type="similarity">
    <text evidence="2">Belongs to the purine-cytosine permease (2.A.39) family.</text>
</comment>
<feature type="transmembrane region" description="Helical" evidence="6">
    <location>
        <begin position="42"/>
        <end position="64"/>
    </location>
</feature>
<protein>
    <submittedName>
        <fullName evidence="7">Cytosine permease</fullName>
    </submittedName>
</protein>
<feature type="transmembrane region" description="Helical" evidence="6">
    <location>
        <begin position="379"/>
        <end position="395"/>
    </location>
</feature>
<keyword evidence="8" id="KW-1185">Reference proteome</keyword>
<evidence type="ECO:0000256" key="1">
    <source>
        <dbReference type="ARBA" id="ARBA00004141"/>
    </source>
</evidence>
<dbReference type="Gene3D" id="1.10.4160.10">
    <property type="entry name" value="Hydantoin permease"/>
    <property type="match status" value="1"/>
</dbReference>
<evidence type="ECO:0000256" key="6">
    <source>
        <dbReference type="SAM" id="Phobius"/>
    </source>
</evidence>
<evidence type="ECO:0000256" key="3">
    <source>
        <dbReference type="ARBA" id="ARBA00022692"/>
    </source>
</evidence>
<feature type="transmembrane region" description="Helical" evidence="6">
    <location>
        <begin position="70"/>
        <end position="90"/>
    </location>
</feature>
<feature type="transmembrane region" description="Helical" evidence="6">
    <location>
        <begin position="140"/>
        <end position="159"/>
    </location>
</feature>
<evidence type="ECO:0000256" key="4">
    <source>
        <dbReference type="ARBA" id="ARBA00022989"/>
    </source>
</evidence>
<comment type="caution">
    <text evidence="7">The sequence shown here is derived from an EMBL/GenBank/DDBJ whole genome shotgun (WGS) entry which is preliminary data.</text>
</comment>
<feature type="transmembrane region" description="Helical" evidence="6">
    <location>
        <begin position="321"/>
        <end position="342"/>
    </location>
</feature>
<accession>A0ABU5ZM55</accession>
<evidence type="ECO:0000313" key="7">
    <source>
        <dbReference type="EMBL" id="MEB3103598.1"/>
    </source>
</evidence>
<keyword evidence="3 6" id="KW-0812">Transmembrane</keyword>
<keyword evidence="5 6" id="KW-0472">Membrane</keyword>
<reference evidence="7" key="1">
    <citation type="submission" date="2023-12" db="EMBL/GenBank/DDBJ databases">
        <title>Fervidustalea candida gen. nov., sp. nov., a novel member of the family Paenibacillaceae isolated from a geothermal area.</title>
        <authorList>
            <person name="Li W.-J."/>
            <person name="Jiao J.-Y."/>
            <person name="Chen Y."/>
        </authorList>
    </citation>
    <scope>NUCLEOTIDE SEQUENCE</scope>
    <source>
        <strain evidence="7">SYSU GA230002</strain>
    </source>
</reference>
<comment type="subcellular location">
    <subcellularLocation>
        <location evidence="1">Membrane</location>
        <topology evidence="1">Multi-pass membrane protein</topology>
    </subcellularLocation>
</comment>
<dbReference type="Proteomes" id="UP001310386">
    <property type="component" value="Unassembled WGS sequence"/>
</dbReference>
<dbReference type="PANTHER" id="PTHR30569:SF0">
    <property type="entry name" value="CYTOSINE PERMEASE"/>
    <property type="match status" value="1"/>
</dbReference>
<feature type="transmembrane region" description="Helical" evidence="6">
    <location>
        <begin position="243"/>
        <end position="263"/>
    </location>
</feature>